<evidence type="ECO:0000256" key="3">
    <source>
        <dbReference type="SAM" id="SignalP"/>
    </source>
</evidence>
<protein>
    <recommendedName>
        <fullName evidence="6">Secreted protein</fullName>
    </recommendedName>
</protein>
<evidence type="ECO:0000256" key="2">
    <source>
        <dbReference type="SAM" id="Phobius"/>
    </source>
</evidence>
<proteinExistence type="predicted"/>
<feature type="compositionally biased region" description="Polar residues" evidence="1">
    <location>
        <begin position="141"/>
        <end position="167"/>
    </location>
</feature>
<dbReference type="OrthoDB" id="79784at2759"/>
<dbReference type="AlphaFoldDB" id="A0A1V9ZA45"/>
<feature type="region of interest" description="Disordered" evidence="1">
    <location>
        <begin position="108"/>
        <end position="198"/>
    </location>
</feature>
<evidence type="ECO:0000313" key="4">
    <source>
        <dbReference type="EMBL" id="OQR94839.1"/>
    </source>
</evidence>
<organism evidence="4 5">
    <name type="scientific">Achlya hypogyna</name>
    <name type="common">Oomycete</name>
    <name type="synonym">Protoachlya hypogyna</name>
    <dbReference type="NCBI Taxonomy" id="1202772"/>
    <lineage>
        <taxon>Eukaryota</taxon>
        <taxon>Sar</taxon>
        <taxon>Stramenopiles</taxon>
        <taxon>Oomycota</taxon>
        <taxon>Saprolegniomycetes</taxon>
        <taxon>Saprolegniales</taxon>
        <taxon>Achlyaceae</taxon>
        <taxon>Achlya</taxon>
    </lineage>
</organism>
<dbReference type="Proteomes" id="UP000243579">
    <property type="component" value="Unassembled WGS sequence"/>
</dbReference>
<feature type="region of interest" description="Disordered" evidence="1">
    <location>
        <begin position="235"/>
        <end position="257"/>
    </location>
</feature>
<evidence type="ECO:0000313" key="5">
    <source>
        <dbReference type="Proteomes" id="UP000243579"/>
    </source>
</evidence>
<comment type="caution">
    <text evidence="4">The sequence shown here is derived from an EMBL/GenBank/DDBJ whole genome shotgun (WGS) entry which is preliminary data.</text>
</comment>
<feature type="compositionally biased region" description="Low complexity" evidence="1">
    <location>
        <begin position="188"/>
        <end position="198"/>
    </location>
</feature>
<feature type="compositionally biased region" description="Low complexity" evidence="1">
    <location>
        <begin position="168"/>
        <end position="177"/>
    </location>
</feature>
<evidence type="ECO:0008006" key="6">
    <source>
        <dbReference type="Google" id="ProtNLM"/>
    </source>
</evidence>
<feature type="compositionally biased region" description="Low complexity" evidence="1">
    <location>
        <begin position="111"/>
        <end position="140"/>
    </location>
</feature>
<accession>A0A1V9ZA45</accession>
<keyword evidence="2" id="KW-1133">Transmembrane helix</keyword>
<feature type="chain" id="PRO_5012370701" description="Secreted protein" evidence="3">
    <location>
        <begin position="19"/>
        <end position="265"/>
    </location>
</feature>
<gene>
    <name evidence="4" type="ORF">ACHHYP_00869</name>
</gene>
<reference evidence="4 5" key="1">
    <citation type="journal article" date="2014" name="Genome Biol. Evol.">
        <title>The secreted proteins of Achlya hypogyna and Thraustotheca clavata identify the ancestral oomycete secretome and reveal gene acquisitions by horizontal gene transfer.</title>
        <authorList>
            <person name="Misner I."/>
            <person name="Blouin N."/>
            <person name="Leonard G."/>
            <person name="Richards T.A."/>
            <person name="Lane C.E."/>
        </authorList>
    </citation>
    <scope>NUCLEOTIDE SEQUENCE [LARGE SCALE GENOMIC DNA]</scope>
    <source>
        <strain evidence="4 5">ATCC 48635</strain>
    </source>
</reference>
<dbReference type="STRING" id="1202772.A0A1V9ZA45"/>
<keyword evidence="2" id="KW-0812">Transmembrane</keyword>
<feature type="signal peptide" evidence="3">
    <location>
        <begin position="1"/>
        <end position="18"/>
    </location>
</feature>
<keyword evidence="2" id="KW-0472">Membrane</keyword>
<keyword evidence="5" id="KW-1185">Reference proteome</keyword>
<dbReference type="EMBL" id="JNBR01000349">
    <property type="protein sequence ID" value="OQR94839.1"/>
    <property type="molecule type" value="Genomic_DNA"/>
</dbReference>
<keyword evidence="3" id="KW-0732">Signal</keyword>
<evidence type="ECO:0000256" key="1">
    <source>
        <dbReference type="SAM" id="MobiDB-lite"/>
    </source>
</evidence>
<sequence length="265" mass="26902">MRSLFLVFVAALGAVTHGACPDGQWEVSLLGSGTVYCVGGEPCSGRYNPDQTAGKFFCPSKGQPNIDGTASLGYQTCCGLMNGNIMGCVAKTDNIQCVGPLPGPYNPPTPTTGSVTTAPVTTTPNASTPTPTTSNATVTPEPTTLSPNATTLSPNATTAPVTTLSPDATTPTPGATTKSPDNIVPTMSPGSTSGDSSSGGLATKWTILIIIGCVVAVALLVGLFLFRKKRESPSYLESPAGEEMITPGPDSADGALTPRHNVTLL</sequence>
<feature type="transmembrane region" description="Helical" evidence="2">
    <location>
        <begin position="205"/>
        <end position="226"/>
    </location>
</feature>
<name>A0A1V9ZA45_ACHHY</name>